<evidence type="ECO:0000259" key="6">
    <source>
        <dbReference type="PROSITE" id="PS50110"/>
    </source>
</evidence>
<protein>
    <submittedName>
        <fullName evidence="8">Two component transcriptional regulator, winged helix family</fullName>
    </submittedName>
</protein>
<evidence type="ECO:0000256" key="1">
    <source>
        <dbReference type="ARBA" id="ARBA00022553"/>
    </source>
</evidence>
<feature type="modified residue" description="4-aspartylphosphate" evidence="4">
    <location>
        <position position="97"/>
    </location>
</feature>
<dbReference type="PANTHER" id="PTHR48111">
    <property type="entry name" value="REGULATOR OF RPOS"/>
    <property type="match status" value="1"/>
</dbReference>
<dbReference type="PANTHER" id="PTHR48111:SF40">
    <property type="entry name" value="PHOSPHATE REGULON TRANSCRIPTIONAL REGULATORY PROTEIN PHOB"/>
    <property type="match status" value="1"/>
</dbReference>
<dbReference type="Gene3D" id="1.10.10.10">
    <property type="entry name" value="Winged helix-like DNA-binding domain superfamily/Winged helix DNA-binding domain"/>
    <property type="match status" value="1"/>
</dbReference>
<feature type="domain" description="OmpR/PhoB-type" evidence="7">
    <location>
        <begin position="180"/>
        <end position="275"/>
    </location>
</feature>
<evidence type="ECO:0000256" key="2">
    <source>
        <dbReference type="ARBA" id="ARBA00023012"/>
    </source>
</evidence>
<keyword evidence="1 4" id="KW-0597">Phosphoprotein</keyword>
<dbReference type="Pfam" id="PF00486">
    <property type="entry name" value="Trans_reg_C"/>
    <property type="match status" value="1"/>
</dbReference>
<feature type="DNA-binding region" description="OmpR/PhoB-type" evidence="5">
    <location>
        <begin position="180"/>
        <end position="275"/>
    </location>
</feature>
<dbReference type="GO" id="GO:0000976">
    <property type="term" value="F:transcription cis-regulatory region binding"/>
    <property type="evidence" value="ECO:0007669"/>
    <property type="project" value="TreeGrafter"/>
</dbReference>
<proteinExistence type="predicted"/>
<feature type="domain" description="Response regulatory" evidence="6">
    <location>
        <begin position="40"/>
        <end position="165"/>
    </location>
</feature>
<evidence type="ECO:0000256" key="4">
    <source>
        <dbReference type="PROSITE-ProRule" id="PRU00169"/>
    </source>
</evidence>
<dbReference type="SMART" id="SM00448">
    <property type="entry name" value="REC"/>
    <property type="match status" value="1"/>
</dbReference>
<sequence length="277" mass="31840">MDNGPLSRPAKMLLKSDIPNSQENRVRKRKSQLYAHLQATVLVADGDKYYQESVYRRVDVGQFEFKIVSAYDGEEAIWCIRRLLGSARSLPLMVVSDFHLSMRSGIELCRFVRNHPALTDISFLMTAAEVENHNLCVESLEAGADDFLPKPFSAREFEARLRALKRRVERDDREMNEFPFDRVQIGHLVVDTQKYEVRLHNRPVPLTHKEFLICTVLVSNVGMLVRYDDLLLSVWGKDVEVGRETLKVHMHSLRRKLAGGPLIEAIRGVGYRMKMDA</sequence>
<dbReference type="EMBL" id="GG693875">
    <property type="protein sequence ID" value="EES52530.1"/>
    <property type="molecule type" value="Genomic_DNA"/>
</dbReference>
<dbReference type="GO" id="GO:0000156">
    <property type="term" value="F:phosphorelay response regulator activity"/>
    <property type="evidence" value="ECO:0007669"/>
    <property type="project" value="TreeGrafter"/>
</dbReference>
<evidence type="ECO:0000256" key="5">
    <source>
        <dbReference type="PROSITE-ProRule" id="PRU01091"/>
    </source>
</evidence>
<dbReference type="Gene3D" id="3.40.50.2300">
    <property type="match status" value="1"/>
</dbReference>
<reference evidence="8 9" key="1">
    <citation type="journal article" date="2009" name="Appl. Environ. Microbiol.">
        <title>Community genomic and proteomic analyses of chemoautotrophic iron-oxidizing "Leptospirillum rubarum" (Group II) and "Leptospirillum ferrodiazotrophum" (Group III) bacteria in acid mine drainage biofilms.</title>
        <authorList>
            <person name="Goltsman D.S."/>
            <person name="Denef V.J."/>
            <person name="Singer S.W."/>
            <person name="VerBerkmoes N.C."/>
            <person name="Lefsrud M."/>
            <person name="Mueller R.S."/>
            <person name="Dick G.J."/>
            <person name="Sun C.L."/>
            <person name="Wheeler K.E."/>
            <person name="Zemla A."/>
            <person name="Baker B.J."/>
            <person name="Hauser L."/>
            <person name="Land M."/>
            <person name="Shah M.B."/>
            <person name="Thelen M.P."/>
            <person name="Hettich R.L."/>
            <person name="Banfield J.F."/>
        </authorList>
    </citation>
    <scope>NUCLEOTIDE SEQUENCE [LARGE SCALE GENOMIC DNA]</scope>
</reference>
<accession>C6HXR8</accession>
<evidence type="ECO:0000259" key="7">
    <source>
        <dbReference type="PROSITE" id="PS51755"/>
    </source>
</evidence>
<evidence type="ECO:0000313" key="9">
    <source>
        <dbReference type="Proteomes" id="UP000009374"/>
    </source>
</evidence>
<dbReference type="Pfam" id="PF00072">
    <property type="entry name" value="Response_reg"/>
    <property type="match status" value="1"/>
</dbReference>
<dbReference type="CDD" id="cd00383">
    <property type="entry name" value="trans_reg_C"/>
    <property type="match status" value="1"/>
</dbReference>
<dbReference type="SUPFAM" id="SSF52172">
    <property type="entry name" value="CheY-like"/>
    <property type="match status" value="1"/>
</dbReference>
<dbReference type="InterPro" id="IPR016032">
    <property type="entry name" value="Sig_transdc_resp-reg_C-effctor"/>
</dbReference>
<dbReference type="SUPFAM" id="SSF46894">
    <property type="entry name" value="C-terminal effector domain of the bipartite response regulators"/>
    <property type="match status" value="1"/>
</dbReference>
<name>C6HXR8_9BACT</name>
<keyword evidence="9" id="KW-1185">Reference proteome</keyword>
<dbReference type="GO" id="GO:0006355">
    <property type="term" value="P:regulation of DNA-templated transcription"/>
    <property type="evidence" value="ECO:0007669"/>
    <property type="project" value="InterPro"/>
</dbReference>
<dbReference type="InterPro" id="IPR011006">
    <property type="entry name" value="CheY-like_superfamily"/>
</dbReference>
<gene>
    <name evidence="8" type="ORF">UBAL3_93200028</name>
</gene>
<dbReference type="PROSITE" id="PS51755">
    <property type="entry name" value="OMPR_PHOB"/>
    <property type="match status" value="1"/>
</dbReference>
<dbReference type="GO" id="GO:0005829">
    <property type="term" value="C:cytosol"/>
    <property type="evidence" value="ECO:0007669"/>
    <property type="project" value="TreeGrafter"/>
</dbReference>
<organism evidence="8 9">
    <name type="scientific">Leptospirillum ferrodiazotrophum</name>
    <dbReference type="NCBI Taxonomy" id="412449"/>
    <lineage>
        <taxon>Bacteria</taxon>
        <taxon>Pseudomonadati</taxon>
        <taxon>Nitrospirota</taxon>
        <taxon>Nitrospiria</taxon>
        <taxon>Nitrospirales</taxon>
        <taxon>Nitrospiraceae</taxon>
        <taxon>Leptospirillum</taxon>
    </lineage>
</organism>
<keyword evidence="2" id="KW-0902">Two-component regulatory system</keyword>
<dbReference type="AlphaFoldDB" id="C6HXR8"/>
<dbReference type="InterPro" id="IPR001789">
    <property type="entry name" value="Sig_transdc_resp-reg_receiver"/>
</dbReference>
<dbReference type="InterPro" id="IPR039420">
    <property type="entry name" value="WalR-like"/>
</dbReference>
<dbReference type="SMART" id="SM00862">
    <property type="entry name" value="Trans_reg_C"/>
    <property type="match status" value="1"/>
</dbReference>
<dbReference type="Proteomes" id="UP000009374">
    <property type="component" value="Unassembled WGS sequence"/>
</dbReference>
<dbReference type="PROSITE" id="PS50110">
    <property type="entry name" value="RESPONSE_REGULATORY"/>
    <property type="match status" value="1"/>
</dbReference>
<evidence type="ECO:0000256" key="3">
    <source>
        <dbReference type="ARBA" id="ARBA00023125"/>
    </source>
</evidence>
<dbReference type="GO" id="GO:0032993">
    <property type="term" value="C:protein-DNA complex"/>
    <property type="evidence" value="ECO:0007669"/>
    <property type="project" value="TreeGrafter"/>
</dbReference>
<evidence type="ECO:0000313" key="8">
    <source>
        <dbReference type="EMBL" id="EES52530.1"/>
    </source>
</evidence>
<keyword evidence="3 5" id="KW-0238">DNA-binding</keyword>
<dbReference type="InterPro" id="IPR036388">
    <property type="entry name" value="WH-like_DNA-bd_sf"/>
</dbReference>
<dbReference type="InterPro" id="IPR001867">
    <property type="entry name" value="OmpR/PhoB-type_DNA-bd"/>
</dbReference>